<name>Q7Y158_ORYSJ</name>
<proteinExistence type="predicted"/>
<protein>
    <submittedName>
        <fullName evidence="2">Uncharacterized protein</fullName>
    </submittedName>
</protein>
<sequence length="149" mass="15495">MVASSARRTKTTNKMAAGFVEQFSARSSGLRALGLVAAGSGKERQPTRYVVLCVGGGSGDGSSSEKEAARIGATPSRRGARQRQTRLRGGGQGIIEGAGSIIVRGGRCGALLRWLVHGGALLLGPSSASCSTPWLPLTIIYNFKMLLLH</sequence>
<evidence type="ECO:0000256" key="1">
    <source>
        <dbReference type="SAM" id="MobiDB-lite"/>
    </source>
</evidence>
<dbReference type="AlphaFoldDB" id="Q7Y158"/>
<reference evidence="3" key="1">
    <citation type="journal article" date="2005" name="Nature">
        <title>The map-based sequence of the rice genome.</title>
        <authorList>
            <consortium name="International rice genome sequencing project (IRGSP)"/>
            <person name="Matsumoto T."/>
            <person name="Wu J."/>
            <person name="Kanamori H."/>
            <person name="Katayose Y."/>
            <person name="Fujisawa M."/>
            <person name="Namiki N."/>
            <person name="Mizuno H."/>
            <person name="Yamamoto K."/>
            <person name="Antonio B.A."/>
            <person name="Baba T."/>
            <person name="Sakata K."/>
            <person name="Nagamura Y."/>
            <person name="Aoki H."/>
            <person name="Arikawa K."/>
            <person name="Arita K."/>
            <person name="Bito T."/>
            <person name="Chiden Y."/>
            <person name="Fujitsuka N."/>
            <person name="Fukunaka R."/>
            <person name="Hamada M."/>
            <person name="Harada C."/>
            <person name="Hayashi A."/>
            <person name="Hijishita S."/>
            <person name="Honda M."/>
            <person name="Hosokawa S."/>
            <person name="Ichikawa Y."/>
            <person name="Idonuma A."/>
            <person name="Iijima M."/>
            <person name="Ikeda M."/>
            <person name="Ikeno M."/>
            <person name="Ito K."/>
            <person name="Ito S."/>
            <person name="Ito T."/>
            <person name="Ito Y."/>
            <person name="Ito Y."/>
            <person name="Iwabuchi A."/>
            <person name="Kamiya K."/>
            <person name="Karasawa W."/>
            <person name="Kurita K."/>
            <person name="Katagiri S."/>
            <person name="Kikuta A."/>
            <person name="Kobayashi H."/>
            <person name="Kobayashi N."/>
            <person name="Machita K."/>
            <person name="Maehara T."/>
            <person name="Masukawa M."/>
            <person name="Mizubayashi T."/>
            <person name="Mukai Y."/>
            <person name="Nagasaki H."/>
            <person name="Nagata Y."/>
            <person name="Naito S."/>
            <person name="Nakashima M."/>
            <person name="Nakama Y."/>
            <person name="Nakamichi Y."/>
            <person name="Nakamura M."/>
            <person name="Meguro A."/>
            <person name="Negishi M."/>
            <person name="Ohta I."/>
            <person name="Ohta T."/>
            <person name="Okamoto M."/>
            <person name="Ono N."/>
            <person name="Saji S."/>
            <person name="Sakaguchi M."/>
            <person name="Sakai K."/>
            <person name="Shibata M."/>
            <person name="Shimokawa T."/>
            <person name="Song J."/>
            <person name="Takazaki Y."/>
            <person name="Terasawa K."/>
            <person name="Tsugane M."/>
            <person name="Tsuji K."/>
            <person name="Ueda S."/>
            <person name="Waki K."/>
            <person name="Yamagata H."/>
            <person name="Yamamoto M."/>
            <person name="Yamamoto S."/>
            <person name="Yamane H."/>
            <person name="Yoshiki S."/>
            <person name="Yoshihara R."/>
            <person name="Yukawa K."/>
            <person name="Zhong H."/>
            <person name="Yano M."/>
            <person name="Yuan Q."/>
            <person name="Ouyang S."/>
            <person name="Liu J."/>
            <person name="Jones K.M."/>
            <person name="Gansberger K."/>
            <person name="Moffat K."/>
            <person name="Hill J."/>
            <person name="Bera J."/>
            <person name="Fadrosh D."/>
            <person name="Jin S."/>
            <person name="Johri S."/>
            <person name="Kim M."/>
            <person name="Overton L."/>
            <person name="Reardon M."/>
            <person name="Tsitrin T."/>
            <person name="Vuong H."/>
            <person name="Weaver B."/>
            <person name="Ciecko A."/>
            <person name="Tallon L."/>
            <person name="Jackson J."/>
            <person name="Pai G."/>
            <person name="Aken S.V."/>
            <person name="Utterback T."/>
            <person name="Reidmuller S."/>
            <person name="Feldblyum T."/>
            <person name="Hsiao J."/>
            <person name="Zismann V."/>
            <person name="Iobst S."/>
            <person name="de Vazeille A.R."/>
            <person name="Buell C.R."/>
            <person name="Ying K."/>
            <person name="Li Y."/>
            <person name="Lu T."/>
            <person name="Huang Y."/>
            <person name="Zhao Q."/>
            <person name="Feng Q."/>
            <person name="Zhang L."/>
            <person name="Zhu J."/>
            <person name="Weng Q."/>
            <person name="Mu J."/>
            <person name="Lu Y."/>
            <person name="Fan D."/>
            <person name="Liu Y."/>
            <person name="Guan J."/>
            <person name="Zhang Y."/>
            <person name="Yu S."/>
            <person name="Liu X."/>
            <person name="Zhang Y."/>
            <person name="Hong G."/>
            <person name="Han B."/>
            <person name="Choisne N."/>
            <person name="Demange N."/>
            <person name="Orjeda G."/>
            <person name="Samain S."/>
            <person name="Cattolico L."/>
            <person name="Pelletier E."/>
            <person name="Couloux A."/>
            <person name="Segurens B."/>
            <person name="Wincker P."/>
            <person name="D'Hont A."/>
            <person name="Scarpelli C."/>
            <person name="Weissenbach J."/>
            <person name="Salanoubat M."/>
            <person name="Quetier F."/>
            <person name="Yu Y."/>
            <person name="Kim H.R."/>
            <person name="Rambo T."/>
            <person name="Currie J."/>
            <person name="Collura K."/>
            <person name="Luo M."/>
            <person name="Yang T."/>
            <person name="Ammiraju J.S.S."/>
            <person name="Engler F."/>
            <person name="Soderlund C."/>
            <person name="Wing R.A."/>
            <person name="Palmer L.E."/>
            <person name="de la Bastide M."/>
            <person name="Spiegel L."/>
            <person name="Nascimento L."/>
            <person name="Zutavern T."/>
            <person name="O'Shaughnessy A."/>
            <person name="Dike S."/>
            <person name="Dedhia N."/>
            <person name="Preston R."/>
            <person name="Balija V."/>
            <person name="McCombie W.R."/>
            <person name="Chow T."/>
            <person name="Chen H."/>
            <person name="Chung M."/>
            <person name="Chen C."/>
            <person name="Shaw J."/>
            <person name="Wu H."/>
            <person name="Hsiao K."/>
            <person name="Chao Y."/>
            <person name="Chu M."/>
            <person name="Cheng C."/>
            <person name="Hour A."/>
            <person name="Lee P."/>
            <person name="Lin S."/>
            <person name="Lin Y."/>
            <person name="Liou J."/>
            <person name="Liu S."/>
            <person name="Hsing Y."/>
            <person name="Raghuvanshi S."/>
            <person name="Mohanty A."/>
            <person name="Bharti A.K."/>
            <person name="Gaur A."/>
            <person name="Gupta V."/>
            <person name="Kumar D."/>
            <person name="Ravi V."/>
            <person name="Vij S."/>
            <person name="Kapur A."/>
            <person name="Khurana P."/>
            <person name="Khurana P."/>
            <person name="Khurana J.P."/>
            <person name="Tyagi A.K."/>
            <person name="Gaikwad K."/>
            <person name="Singh A."/>
            <person name="Dalal V."/>
            <person name="Srivastava S."/>
            <person name="Dixit A."/>
            <person name="Pal A.K."/>
            <person name="Ghazi I.A."/>
            <person name="Yadav M."/>
            <person name="Pandit A."/>
            <person name="Bhargava A."/>
            <person name="Sureshbabu K."/>
            <person name="Batra K."/>
            <person name="Sharma T.R."/>
            <person name="Mohapatra T."/>
            <person name="Singh N.K."/>
            <person name="Messing J."/>
            <person name="Nelson A.B."/>
            <person name="Fuks G."/>
            <person name="Kavchok S."/>
            <person name="Keizer G."/>
            <person name="Linton E."/>
            <person name="Llaca V."/>
            <person name="Song R."/>
            <person name="Tanyolac B."/>
            <person name="Young S."/>
            <person name="Ho-Il K."/>
            <person name="Hahn J.H."/>
            <person name="Sangsakoo G."/>
            <person name="Vanavichit A."/>
            <person name="de Mattos Luiz.A.T."/>
            <person name="Zimmer P.D."/>
            <person name="Malone G."/>
            <person name="Dellagostin O."/>
            <person name="de Oliveira A.C."/>
            <person name="Bevan M."/>
            <person name="Bancroft I."/>
            <person name="Minx P."/>
            <person name="Cordum H."/>
            <person name="Wilson R."/>
            <person name="Cheng Z."/>
            <person name="Jin W."/>
            <person name="Jiang J."/>
            <person name="Leong S.A."/>
            <person name="Iwama H."/>
            <person name="Gojobori T."/>
            <person name="Itoh T."/>
            <person name="Niimura Y."/>
            <person name="Fujii Y."/>
            <person name="Habara T."/>
            <person name="Sakai H."/>
            <person name="Sato Y."/>
            <person name="Wilson G."/>
            <person name="Kumar K."/>
            <person name="McCouch S."/>
            <person name="Juretic N."/>
            <person name="Hoen D."/>
            <person name="Wright S."/>
            <person name="Bruskiewich R."/>
            <person name="Bureau T."/>
            <person name="Miyao A."/>
            <person name="Hirochika H."/>
            <person name="Nishikawa T."/>
            <person name="Kadowaki K."/>
            <person name="Sugiura M."/>
            <person name="Burr B."/>
            <person name="Sasaki T."/>
        </authorList>
    </citation>
    <scope>NUCLEOTIDE SEQUENCE [LARGE SCALE GENOMIC DNA]</scope>
    <source>
        <strain evidence="3">cv. Nipponbare</strain>
    </source>
</reference>
<dbReference type="EMBL" id="AC084765">
    <property type="protein sequence ID" value="AAP46216.1"/>
    <property type="molecule type" value="Genomic_DNA"/>
</dbReference>
<evidence type="ECO:0000313" key="2">
    <source>
        <dbReference type="EMBL" id="AAP46216.1"/>
    </source>
</evidence>
<gene>
    <name evidence="2" type="primary">OSJNBa0090L05.10</name>
</gene>
<feature type="region of interest" description="Disordered" evidence="1">
    <location>
        <begin position="56"/>
        <end position="88"/>
    </location>
</feature>
<dbReference type="Proteomes" id="UP000000763">
    <property type="component" value="Chromosome 3"/>
</dbReference>
<reference evidence="3" key="2">
    <citation type="journal article" date="2008" name="Nucleic Acids Res.">
        <title>The rice annotation project database (RAP-DB): 2008 update.</title>
        <authorList>
            <consortium name="The rice annotation project (RAP)"/>
        </authorList>
    </citation>
    <scope>GENOME REANNOTATION</scope>
    <source>
        <strain evidence="3">cv. Nipponbare</strain>
    </source>
</reference>
<evidence type="ECO:0000313" key="3">
    <source>
        <dbReference type="Proteomes" id="UP000000763"/>
    </source>
</evidence>
<organism evidence="2 3">
    <name type="scientific">Oryza sativa subsp. japonica</name>
    <name type="common">Rice</name>
    <dbReference type="NCBI Taxonomy" id="39947"/>
    <lineage>
        <taxon>Eukaryota</taxon>
        <taxon>Viridiplantae</taxon>
        <taxon>Streptophyta</taxon>
        <taxon>Embryophyta</taxon>
        <taxon>Tracheophyta</taxon>
        <taxon>Spermatophyta</taxon>
        <taxon>Magnoliopsida</taxon>
        <taxon>Liliopsida</taxon>
        <taxon>Poales</taxon>
        <taxon>Poaceae</taxon>
        <taxon>BOP clade</taxon>
        <taxon>Oryzoideae</taxon>
        <taxon>Oryzeae</taxon>
        <taxon>Oryzinae</taxon>
        <taxon>Oryza</taxon>
        <taxon>Oryza sativa</taxon>
    </lineage>
</organism>
<accession>Q7Y158</accession>